<dbReference type="PANTHER" id="PTHR33495:SF14">
    <property type="entry name" value="ANTI-SIGMA FACTOR ANTAGONIST"/>
    <property type="match status" value="1"/>
</dbReference>
<feature type="domain" description="STAS" evidence="3">
    <location>
        <begin position="1"/>
        <end position="110"/>
    </location>
</feature>
<proteinExistence type="inferred from homology"/>
<evidence type="ECO:0000259" key="3">
    <source>
        <dbReference type="PROSITE" id="PS50801"/>
    </source>
</evidence>
<dbReference type="PROSITE" id="PS50801">
    <property type="entry name" value="STAS"/>
    <property type="match status" value="1"/>
</dbReference>
<dbReference type="GO" id="GO:0043856">
    <property type="term" value="F:anti-sigma factor antagonist activity"/>
    <property type="evidence" value="ECO:0007669"/>
    <property type="project" value="InterPro"/>
</dbReference>
<dbReference type="Gene3D" id="3.30.750.24">
    <property type="entry name" value="STAS domain"/>
    <property type="match status" value="1"/>
</dbReference>
<dbReference type="Pfam" id="PF01740">
    <property type="entry name" value="STAS"/>
    <property type="match status" value="1"/>
</dbReference>
<protein>
    <recommendedName>
        <fullName evidence="2">Anti-sigma factor antagonist</fullName>
    </recommendedName>
</protein>
<dbReference type="SUPFAM" id="SSF52091">
    <property type="entry name" value="SpoIIaa-like"/>
    <property type="match status" value="1"/>
</dbReference>
<dbReference type="NCBIfam" id="TIGR00377">
    <property type="entry name" value="ant_ant_sig"/>
    <property type="match status" value="1"/>
</dbReference>
<evidence type="ECO:0000256" key="1">
    <source>
        <dbReference type="ARBA" id="ARBA00009013"/>
    </source>
</evidence>
<dbReference type="Proteomes" id="UP000006365">
    <property type="component" value="Chromosome"/>
</dbReference>
<evidence type="ECO:0000256" key="2">
    <source>
        <dbReference type="RuleBase" id="RU003749"/>
    </source>
</evidence>
<evidence type="ECO:0000313" key="5">
    <source>
        <dbReference type="Proteomes" id="UP000006365"/>
    </source>
</evidence>
<evidence type="ECO:0000313" key="4">
    <source>
        <dbReference type="EMBL" id="ADW19303.1"/>
    </source>
</evidence>
<keyword evidence="5" id="KW-1185">Reference proteome</keyword>
<organism evidence="4 5">
    <name type="scientific">Desulfobulbus propionicus (strain ATCC 33891 / DSM 2032 / VKM B-1956 / 1pr3)</name>
    <dbReference type="NCBI Taxonomy" id="577650"/>
    <lineage>
        <taxon>Bacteria</taxon>
        <taxon>Pseudomonadati</taxon>
        <taxon>Thermodesulfobacteriota</taxon>
        <taxon>Desulfobulbia</taxon>
        <taxon>Desulfobulbales</taxon>
        <taxon>Desulfobulbaceae</taxon>
        <taxon>Desulfobulbus</taxon>
    </lineage>
</organism>
<dbReference type="KEGG" id="dpr:Despr_3175"/>
<dbReference type="RefSeq" id="WP_015725827.1">
    <property type="nucleotide sequence ID" value="NC_014972.1"/>
</dbReference>
<dbReference type="InterPro" id="IPR002645">
    <property type="entry name" value="STAS_dom"/>
</dbReference>
<name>A0A7U3YPS4_DESPD</name>
<dbReference type="PANTHER" id="PTHR33495">
    <property type="entry name" value="ANTI-SIGMA FACTOR ANTAGONIST TM_1081-RELATED-RELATED"/>
    <property type="match status" value="1"/>
</dbReference>
<sequence length="111" mass="11707">MDIQMSTEGSTLVLALTGKLDAVTAPEFEKKVNELLAAESCVLIVDCERLDYISSAGLRALLATAKRSKSRGGQVRCANVTGSVREVFDISGFSTIFPMHDSVAGAVAAVE</sequence>
<gene>
    <name evidence="4" type="ordered locus">Despr_3175</name>
</gene>
<accession>A0A7U3YPS4</accession>
<dbReference type="EMBL" id="CP002364">
    <property type="protein sequence ID" value="ADW19303.1"/>
    <property type="molecule type" value="Genomic_DNA"/>
</dbReference>
<reference evidence="4 5" key="1">
    <citation type="journal article" date="2011" name="Stand. Genomic Sci.">
        <title>Complete genome sequence of Desulfobulbus propionicus type strain (1pr3).</title>
        <authorList>
            <person name="Pagani I."/>
            <person name="Lapidus A."/>
            <person name="Nolan M."/>
            <person name="Lucas S."/>
            <person name="Hammon N."/>
            <person name="Deshpande S."/>
            <person name="Cheng J.F."/>
            <person name="Chertkov O."/>
            <person name="Davenport K."/>
            <person name="Tapia R."/>
            <person name="Han C."/>
            <person name="Goodwin L."/>
            <person name="Pitluck S."/>
            <person name="Liolios K."/>
            <person name="Mavromatis K."/>
            <person name="Ivanova N."/>
            <person name="Mikhailova N."/>
            <person name="Pati A."/>
            <person name="Chen A."/>
            <person name="Palaniappan K."/>
            <person name="Land M."/>
            <person name="Hauser L."/>
            <person name="Chang Y.J."/>
            <person name="Jeffries C.D."/>
            <person name="Detter J.C."/>
            <person name="Brambilla E."/>
            <person name="Kannan K.P."/>
            <person name="Djao O.D."/>
            <person name="Rohde M."/>
            <person name="Pukall R."/>
            <person name="Spring S."/>
            <person name="Goker M."/>
            <person name="Sikorski J."/>
            <person name="Woyke T."/>
            <person name="Bristow J."/>
            <person name="Eisen J.A."/>
            <person name="Markowitz V."/>
            <person name="Hugenholtz P."/>
            <person name="Kyrpides N.C."/>
            <person name="Klenk H.P."/>
        </authorList>
    </citation>
    <scope>NUCLEOTIDE SEQUENCE [LARGE SCALE GENOMIC DNA]</scope>
    <source>
        <strain evidence="5">ATCC 33891 / DSM 2032 / 1pr3</strain>
    </source>
</reference>
<comment type="similarity">
    <text evidence="1 2">Belongs to the anti-sigma-factor antagonist family.</text>
</comment>
<dbReference type="CDD" id="cd07043">
    <property type="entry name" value="STAS_anti-anti-sigma_factors"/>
    <property type="match status" value="1"/>
</dbReference>
<dbReference type="InterPro" id="IPR036513">
    <property type="entry name" value="STAS_dom_sf"/>
</dbReference>
<dbReference type="AlphaFoldDB" id="A0A7U3YPS4"/>
<dbReference type="InterPro" id="IPR003658">
    <property type="entry name" value="Anti-sigma_ant"/>
</dbReference>